<name>A0ABX8V7J5_9FLAO</name>
<evidence type="ECO:0000313" key="3">
    <source>
        <dbReference type="Proteomes" id="UP000825381"/>
    </source>
</evidence>
<reference evidence="2 3" key="1">
    <citation type="submission" date="2021-07" db="EMBL/GenBank/DDBJ databases">
        <title>Flavobacterium WSW3-B6 sp.nov, isolated from seaweed.</title>
        <authorList>
            <person name="Muhammad N."/>
            <person name="Ho H."/>
            <person name="Lee Y.-J."/>
            <person name="Nguyen T."/>
            <person name="Ho J."/>
            <person name="Kim S.-G."/>
        </authorList>
    </citation>
    <scope>NUCLEOTIDE SEQUENCE [LARGE SCALE GENOMIC DNA]</scope>
    <source>
        <strain evidence="2 3">WSW3-B6</strain>
    </source>
</reference>
<protein>
    <submittedName>
        <fullName evidence="2">Uncharacterized protein</fullName>
    </submittedName>
</protein>
<keyword evidence="1" id="KW-0732">Signal</keyword>
<dbReference type="PROSITE" id="PS51257">
    <property type="entry name" value="PROKAR_LIPOPROTEIN"/>
    <property type="match status" value="1"/>
</dbReference>
<dbReference type="InterPro" id="IPR046219">
    <property type="entry name" value="DUF6252"/>
</dbReference>
<organism evidence="2 3">
    <name type="scientific">Flavobacterium litorale</name>
    <dbReference type="NCBI Taxonomy" id="2856519"/>
    <lineage>
        <taxon>Bacteria</taxon>
        <taxon>Pseudomonadati</taxon>
        <taxon>Bacteroidota</taxon>
        <taxon>Flavobacteriia</taxon>
        <taxon>Flavobacteriales</taxon>
        <taxon>Flavobacteriaceae</taxon>
        <taxon>Flavobacterium</taxon>
    </lineage>
</organism>
<sequence length="294" mass="31687">MKRINILSAFFVLIAALGFVSCDTEPVDPVFLDFVPDTEEPASFKVTIDGELFTANATQAAVADGIITIVGQRGTNGEFVSVTVAGTTVGSYPEALLTYNPSDESDFGYWNIDPDFNNTGGVTITAINTQNNTISGTFQYVGYWSDDSEEREPVELNNGTFTNIPYTGSLTDPDPDPDDEYFRATIDGDEKNYGVILSLQSGESVTLSGQIIEPANQIQLLMPIDITPGTYALEDGTDTFAIYSDNGETLTITTGELTVISNADGFIKGEFTFSALDADDNVVEITNGEFNIEL</sequence>
<dbReference type="Pfam" id="PF19765">
    <property type="entry name" value="DUF6252"/>
    <property type="match status" value="2"/>
</dbReference>
<gene>
    <name evidence="2" type="ORF">K1I41_11240</name>
</gene>
<dbReference type="Proteomes" id="UP000825381">
    <property type="component" value="Chromosome"/>
</dbReference>
<keyword evidence="3" id="KW-1185">Reference proteome</keyword>
<dbReference type="EMBL" id="CP080429">
    <property type="protein sequence ID" value="QYJ68093.1"/>
    <property type="molecule type" value="Genomic_DNA"/>
</dbReference>
<proteinExistence type="predicted"/>
<evidence type="ECO:0000256" key="1">
    <source>
        <dbReference type="SAM" id="SignalP"/>
    </source>
</evidence>
<feature type="chain" id="PRO_5045344774" evidence="1">
    <location>
        <begin position="23"/>
        <end position="294"/>
    </location>
</feature>
<evidence type="ECO:0000313" key="2">
    <source>
        <dbReference type="EMBL" id="QYJ68093.1"/>
    </source>
</evidence>
<accession>A0ABX8V7J5</accession>
<dbReference type="RefSeq" id="WP_220640437.1">
    <property type="nucleotide sequence ID" value="NZ_CP080429.1"/>
</dbReference>
<feature type="signal peptide" evidence="1">
    <location>
        <begin position="1"/>
        <end position="22"/>
    </location>
</feature>